<keyword evidence="2 5" id="KW-0479">Metal-binding</keyword>
<dbReference type="RefSeq" id="XP_029976452.1">
    <property type="nucleotide sequence ID" value="XM_030120592.1"/>
</dbReference>
<dbReference type="Ensembl" id="ENSSFAT00005046729.1">
    <property type="protein sequence ID" value="ENSSFAP00005045155.1"/>
    <property type="gene ID" value="ENSSFAG00005022139.1"/>
</dbReference>
<evidence type="ECO:0000256" key="1">
    <source>
        <dbReference type="ARBA" id="ARBA00007323"/>
    </source>
</evidence>
<organism evidence="7 8">
    <name type="scientific">Salarias fasciatus</name>
    <name type="common">Jewelled blenny</name>
    <name type="synonym">Blennius fasciatus</name>
    <dbReference type="NCBI Taxonomy" id="181472"/>
    <lineage>
        <taxon>Eukaryota</taxon>
        <taxon>Metazoa</taxon>
        <taxon>Chordata</taxon>
        <taxon>Craniata</taxon>
        <taxon>Vertebrata</taxon>
        <taxon>Euteleostomi</taxon>
        <taxon>Actinopterygii</taxon>
        <taxon>Neopterygii</taxon>
        <taxon>Teleostei</taxon>
        <taxon>Neoteleostei</taxon>
        <taxon>Acanthomorphata</taxon>
        <taxon>Ovalentaria</taxon>
        <taxon>Blenniimorphae</taxon>
        <taxon>Blenniiformes</taxon>
        <taxon>Blennioidei</taxon>
        <taxon>Blenniidae</taxon>
        <taxon>Salariinae</taxon>
        <taxon>Salarias</taxon>
    </lineage>
</organism>
<reference evidence="7" key="2">
    <citation type="submission" date="2025-08" db="UniProtKB">
        <authorList>
            <consortium name="Ensembl"/>
        </authorList>
    </citation>
    <scope>IDENTIFICATION</scope>
</reference>
<reference evidence="7" key="3">
    <citation type="submission" date="2025-09" db="UniProtKB">
        <authorList>
            <consortium name="Ensembl"/>
        </authorList>
    </citation>
    <scope>IDENTIFICATION</scope>
</reference>
<dbReference type="Gene3D" id="1.10.238.10">
    <property type="entry name" value="EF-hand"/>
    <property type="match status" value="1"/>
</dbReference>
<dbReference type="PANTHER" id="PTHR11639">
    <property type="entry name" value="S100 CALCIUM-BINDING PROTEIN"/>
    <property type="match status" value="1"/>
</dbReference>
<dbReference type="AlphaFoldDB" id="A0A672IWM5"/>
<dbReference type="InterPro" id="IPR013787">
    <property type="entry name" value="S100_Ca-bd_sub"/>
</dbReference>
<evidence type="ECO:0000256" key="5">
    <source>
        <dbReference type="RuleBase" id="RU361184"/>
    </source>
</evidence>
<dbReference type="InterPro" id="IPR034325">
    <property type="entry name" value="S-100_dom"/>
</dbReference>
<sequence length="93" mass="10471">MSDTQQAMALLLNVFDKYARKEGDSDTLTKQELKDLLQTELGELLGKANDKAAVDKIFKELDRNADNTVDFQEFANLVTALTVMCHEFIKSSK</sequence>
<evidence type="ECO:0000259" key="6">
    <source>
        <dbReference type="PROSITE" id="PS50222"/>
    </source>
</evidence>
<evidence type="ECO:0000313" key="7">
    <source>
        <dbReference type="Ensembl" id="ENSSFAP00005045155.1"/>
    </source>
</evidence>
<keyword evidence="3" id="KW-0677">Repeat</keyword>
<dbReference type="SMART" id="SM01394">
    <property type="entry name" value="S_100"/>
    <property type="match status" value="1"/>
</dbReference>
<gene>
    <name evidence="7" type="primary">LOC115409418</name>
</gene>
<dbReference type="InterPro" id="IPR018247">
    <property type="entry name" value="EF_Hand_1_Ca_BS"/>
</dbReference>
<name>A0A672IWM5_SALFA</name>
<dbReference type="PROSITE" id="PS00018">
    <property type="entry name" value="EF_HAND_1"/>
    <property type="match status" value="1"/>
</dbReference>
<dbReference type="GO" id="GO:0046914">
    <property type="term" value="F:transition metal ion binding"/>
    <property type="evidence" value="ECO:0007669"/>
    <property type="project" value="InterPro"/>
</dbReference>
<evidence type="ECO:0000256" key="2">
    <source>
        <dbReference type="ARBA" id="ARBA00022723"/>
    </source>
</evidence>
<dbReference type="PROSITE" id="PS50222">
    <property type="entry name" value="EF_HAND_2"/>
    <property type="match status" value="1"/>
</dbReference>
<feature type="domain" description="EF-hand" evidence="6">
    <location>
        <begin position="49"/>
        <end position="84"/>
    </location>
</feature>
<dbReference type="GeneID" id="115409418"/>
<dbReference type="FunFam" id="1.10.238.10:FF:000044">
    <property type="entry name" value="Protein S100"/>
    <property type="match status" value="1"/>
</dbReference>
<dbReference type="FunCoup" id="A0A672IWM5">
    <property type="interactions" value="621"/>
</dbReference>
<keyword evidence="4 5" id="KW-0106">Calcium</keyword>
<dbReference type="InParanoid" id="A0A672IWM5"/>
<evidence type="ECO:0000256" key="4">
    <source>
        <dbReference type="ARBA" id="ARBA00022837"/>
    </source>
</evidence>
<dbReference type="SUPFAM" id="SSF47473">
    <property type="entry name" value="EF-hand"/>
    <property type="match status" value="1"/>
</dbReference>
<dbReference type="InterPro" id="IPR001751">
    <property type="entry name" value="S100/CaBP7/8-like_CS"/>
</dbReference>
<keyword evidence="8" id="KW-1185">Reference proteome</keyword>
<dbReference type="InterPro" id="IPR011992">
    <property type="entry name" value="EF-hand-dom_pair"/>
</dbReference>
<protein>
    <recommendedName>
        <fullName evidence="5">Protein S100</fullName>
    </recommendedName>
    <alternativeName>
        <fullName evidence="5">S100 calcium-binding protein</fullName>
    </alternativeName>
</protein>
<evidence type="ECO:0000313" key="8">
    <source>
        <dbReference type="Proteomes" id="UP000472267"/>
    </source>
</evidence>
<reference evidence="7" key="1">
    <citation type="submission" date="2019-06" db="EMBL/GenBank/DDBJ databases">
        <authorList>
            <consortium name="Wellcome Sanger Institute Data Sharing"/>
        </authorList>
    </citation>
    <scope>NUCLEOTIDE SEQUENCE [LARGE SCALE GENOMIC DNA]</scope>
</reference>
<dbReference type="GO" id="GO:0005509">
    <property type="term" value="F:calcium ion binding"/>
    <property type="evidence" value="ECO:0007669"/>
    <property type="project" value="InterPro"/>
</dbReference>
<evidence type="ECO:0000256" key="3">
    <source>
        <dbReference type="ARBA" id="ARBA00022737"/>
    </source>
</evidence>
<dbReference type="Pfam" id="PF01023">
    <property type="entry name" value="S_100"/>
    <property type="match status" value="1"/>
</dbReference>
<dbReference type="OrthoDB" id="8881129at2759"/>
<dbReference type="CDD" id="cd00213">
    <property type="entry name" value="S-100"/>
    <property type="match status" value="1"/>
</dbReference>
<dbReference type="GO" id="GO:0005737">
    <property type="term" value="C:cytoplasm"/>
    <property type="evidence" value="ECO:0007669"/>
    <property type="project" value="TreeGrafter"/>
</dbReference>
<accession>A0A672IWM5</accession>
<dbReference type="Pfam" id="PF00036">
    <property type="entry name" value="EF-hand_1"/>
    <property type="match status" value="1"/>
</dbReference>
<proteinExistence type="inferred from homology"/>
<dbReference type="PROSITE" id="PS00303">
    <property type="entry name" value="S100_CABP"/>
    <property type="match status" value="1"/>
</dbReference>
<dbReference type="RefSeq" id="XP_029976453.1">
    <property type="nucleotide sequence ID" value="XM_030120593.1"/>
</dbReference>
<dbReference type="SMART" id="SM00054">
    <property type="entry name" value="EFh"/>
    <property type="match status" value="1"/>
</dbReference>
<dbReference type="OMA" id="MCHEYFI"/>
<dbReference type="PANTHER" id="PTHR11639:SF118">
    <property type="entry name" value="PROTEIN S100"/>
    <property type="match status" value="1"/>
</dbReference>
<dbReference type="InterPro" id="IPR002048">
    <property type="entry name" value="EF_hand_dom"/>
</dbReference>
<dbReference type="Proteomes" id="UP000472267">
    <property type="component" value="Chromosome 22"/>
</dbReference>
<comment type="similarity">
    <text evidence="1 5">Belongs to the S-100 family.</text>
</comment>
<dbReference type="GO" id="GO:0048306">
    <property type="term" value="F:calcium-dependent protein binding"/>
    <property type="evidence" value="ECO:0007669"/>
    <property type="project" value="TreeGrafter"/>
</dbReference>